<dbReference type="Gene3D" id="1.10.340.30">
    <property type="entry name" value="Hypothetical protein, domain 2"/>
    <property type="match status" value="1"/>
</dbReference>
<dbReference type="Pfam" id="PF03352">
    <property type="entry name" value="Adenine_glyco"/>
    <property type="match status" value="1"/>
</dbReference>
<feature type="binding site" evidence="1">
    <location>
        <position position="152"/>
    </location>
    <ligand>
        <name>Zn(2+)</name>
        <dbReference type="ChEBI" id="CHEBI:29105"/>
    </ligand>
</feature>
<dbReference type="eggNOG" id="COG2818">
    <property type="taxonomic scope" value="Bacteria"/>
</dbReference>
<sequence length="168" mass="19268">MPLRNERMLFELLCLESMQAGLSWRTVLEKREGYRRAFHHFDIARVADMEDGELTALLGDSGIIRNRRKIWAIRANARAALAVKEQQNLVDYLWRHVGGCPVQNAWRSVADVPSMTEASERMSRDLKRDHFKFVGPTTCYAFMQSSGMVNDHLVGCYRHGEVQGAVRD</sequence>
<proteinExistence type="predicted"/>
<dbReference type="InterPro" id="IPR005019">
    <property type="entry name" value="Adenine_glyco"/>
</dbReference>
<evidence type="ECO:0000256" key="1">
    <source>
        <dbReference type="PIRSR" id="PIRSR605019-1"/>
    </source>
</evidence>
<gene>
    <name evidence="2" type="ORF">HMPREF1318_1538</name>
</gene>
<name>J0N715_9ACTO</name>
<dbReference type="Proteomes" id="UP000002941">
    <property type="component" value="Unassembled WGS sequence"/>
</dbReference>
<dbReference type="PANTHER" id="PTHR30037:SF4">
    <property type="entry name" value="DNA-3-METHYLADENINE GLYCOSYLASE I"/>
    <property type="match status" value="1"/>
</dbReference>
<keyword evidence="1" id="KW-0862">Zinc</keyword>
<protein>
    <submittedName>
        <fullName evidence="2">Methyladenine glycosylase</fullName>
    </submittedName>
</protein>
<evidence type="ECO:0000313" key="3">
    <source>
        <dbReference type="Proteomes" id="UP000002941"/>
    </source>
</evidence>
<accession>J0N715</accession>
<reference evidence="2 3" key="1">
    <citation type="submission" date="2012-05" db="EMBL/GenBank/DDBJ databases">
        <authorList>
            <person name="Harkins D.M."/>
            <person name="Madupu R."/>
            <person name="Durkin A.S."/>
            <person name="Torralba M."/>
            <person name="Methe B."/>
            <person name="Sutton G.G."/>
            <person name="Nelson K.E."/>
        </authorList>
    </citation>
    <scope>NUCLEOTIDE SEQUENCE [LARGE SCALE GENOMIC DNA]</scope>
    <source>
        <strain evidence="2 3">F0489</strain>
    </source>
</reference>
<dbReference type="InterPro" id="IPR052891">
    <property type="entry name" value="DNA-3mA_glycosylase"/>
</dbReference>
<dbReference type="InterPro" id="IPR011257">
    <property type="entry name" value="DNA_glycosylase"/>
</dbReference>
<dbReference type="PATRIC" id="fig|1125718.3.peg.2101"/>
<dbReference type="SUPFAM" id="SSF48150">
    <property type="entry name" value="DNA-glycosylase"/>
    <property type="match status" value="1"/>
</dbReference>
<dbReference type="AlphaFoldDB" id="J0N715"/>
<keyword evidence="3" id="KW-1185">Reference proteome</keyword>
<dbReference type="EMBL" id="AKFT01000172">
    <property type="protein sequence ID" value="EJF40277.1"/>
    <property type="molecule type" value="Genomic_DNA"/>
</dbReference>
<feature type="binding site" evidence="1">
    <location>
        <position position="156"/>
    </location>
    <ligand>
        <name>Zn(2+)</name>
        <dbReference type="ChEBI" id="CHEBI:29105"/>
    </ligand>
</feature>
<keyword evidence="1" id="KW-0479">Metal-binding</keyword>
<dbReference type="GO" id="GO:0008725">
    <property type="term" value="F:DNA-3-methyladenine glycosylase activity"/>
    <property type="evidence" value="ECO:0007669"/>
    <property type="project" value="InterPro"/>
</dbReference>
<dbReference type="GO" id="GO:0006284">
    <property type="term" value="P:base-excision repair"/>
    <property type="evidence" value="ECO:0007669"/>
    <property type="project" value="InterPro"/>
</dbReference>
<dbReference type="PANTHER" id="PTHR30037">
    <property type="entry name" value="DNA-3-METHYLADENINE GLYCOSYLASE 1"/>
    <property type="match status" value="1"/>
</dbReference>
<evidence type="ECO:0000313" key="2">
    <source>
        <dbReference type="EMBL" id="EJF40277.1"/>
    </source>
</evidence>
<organism evidence="2 3">
    <name type="scientific">Actinomyces massiliensis F0489</name>
    <dbReference type="NCBI Taxonomy" id="1125718"/>
    <lineage>
        <taxon>Bacteria</taxon>
        <taxon>Bacillati</taxon>
        <taxon>Actinomycetota</taxon>
        <taxon>Actinomycetes</taxon>
        <taxon>Actinomycetales</taxon>
        <taxon>Actinomycetaceae</taxon>
        <taxon>Actinomyces</taxon>
    </lineage>
</organism>
<dbReference type="GO" id="GO:0046872">
    <property type="term" value="F:metal ion binding"/>
    <property type="evidence" value="ECO:0007669"/>
    <property type="project" value="UniProtKB-KW"/>
</dbReference>
<comment type="caution">
    <text evidence="2">The sequence shown here is derived from an EMBL/GenBank/DDBJ whole genome shotgun (WGS) entry which is preliminary data.</text>
</comment>